<reference evidence="5" key="1">
    <citation type="journal article" date="2019" name="Int. J. Syst. Evol. Microbiol.">
        <title>The Global Catalogue of Microorganisms (GCM) 10K type strain sequencing project: providing services to taxonomists for standard genome sequencing and annotation.</title>
        <authorList>
            <consortium name="The Broad Institute Genomics Platform"/>
            <consortium name="The Broad Institute Genome Sequencing Center for Infectious Disease"/>
            <person name="Wu L."/>
            <person name="Ma J."/>
        </authorList>
    </citation>
    <scope>NUCLEOTIDE SEQUENCE [LARGE SCALE GENOMIC DNA]</scope>
    <source>
        <strain evidence="5">CGMCC 1.12942</strain>
    </source>
</reference>
<keyword evidence="1 2" id="KW-0238">DNA-binding</keyword>
<feature type="DNA-binding region" description="H-T-H motif" evidence="2">
    <location>
        <begin position="34"/>
        <end position="53"/>
    </location>
</feature>
<evidence type="ECO:0000256" key="2">
    <source>
        <dbReference type="PROSITE-ProRule" id="PRU00335"/>
    </source>
</evidence>
<gene>
    <name evidence="4" type="ORF">ACFQNG_18530</name>
</gene>
<dbReference type="EMBL" id="JBHTBW010000072">
    <property type="protein sequence ID" value="MFC7443067.1"/>
    <property type="molecule type" value="Genomic_DNA"/>
</dbReference>
<dbReference type="InterPro" id="IPR036271">
    <property type="entry name" value="Tet_transcr_reg_TetR-rel_C_sf"/>
</dbReference>
<dbReference type="SUPFAM" id="SSF46689">
    <property type="entry name" value="Homeodomain-like"/>
    <property type="match status" value="1"/>
</dbReference>
<dbReference type="InterPro" id="IPR001647">
    <property type="entry name" value="HTH_TetR"/>
</dbReference>
<dbReference type="SUPFAM" id="SSF48498">
    <property type="entry name" value="Tetracyclin repressor-like, C-terminal domain"/>
    <property type="match status" value="1"/>
</dbReference>
<dbReference type="Pfam" id="PF00440">
    <property type="entry name" value="TetR_N"/>
    <property type="match status" value="1"/>
</dbReference>
<sequence length="202" mass="23540">MGKKFTEREKEQIRLQLLEIGKNMFGIFGLKKTSIASLTKAVGIAQGTFYLFFSSKEELYFEILGMEEEQVRQSLLTDYLTSPAFTKEEFKQFLQRAIAIIDTHPIFRQVYEEGVLEQLLRRLPPEKLEQHMAKDSNVFLPLIQRWQQEGKMVKLDPELIISVIRSLILLTLQKKMIGEELYQPTIELYIDFIADGLMEKGD</sequence>
<dbReference type="RefSeq" id="WP_379867394.1">
    <property type="nucleotide sequence ID" value="NZ_JBHTBW010000072.1"/>
</dbReference>
<organism evidence="4 5">
    <name type="scientific">Laceyella putida</name>
    <dbReference type="NCBI Taxonomy" id="110101"/>
    <lineage>
        <taxon>Bacteria</taxon>
        <taxon>Bacillati</taxon>
        <taxon>Bacillota</taxon>
        <taxon>Bacilli</taxon>
        <taxon>Bacillales</taxon>
        <taxon>Thermoactinomycetaceae</taxon>
        <taxon>Laceyella</taxon>
    </lineage>
</organism>
<keyword evidence="5" id="KW-1185">Reference proteome</keyword>
<dbReference type="InterPro" id="IPR009057">
    <property type="entry name" value="Homeodomain-like_sf"/>
</dbReference>
<evidence type="ECO:0000256" key="1">
    <source>
        <dbReference type="ARBA" id="ARBA00023125"/>
    </source>
</evidence>
<accession>A0ABW2RPX8</accession>
<protein>
    <submittedName>
        <fullName evidence="4">TetR/AcrR family transcriptional regulator</fullName>
    </submittedName>
</protein>
<feature type="domain" description="HTH tetR-type" evidence="3">
    <location>
        <begin position="11"/>
        <end position="71"/>
    </location>
</feature>
<evidence type="ECO:0000313" key="4">
    <source>
        <dbReference type="EMBL" id="MFC7443067.1"/>
    </source>
</evidence>
<dbReference type="PROSITE" id="PS50977">
    <property type="entry name" value="HTH_TETR_2"/>
    <property type="match status" value="1"/>
</dbReference>
<dbReference type="PANTHER" id="PTHR43479:SF11">
    <property type="entry name" value="ACREF_ENVCD OPERON REPRESSOR-RELATED"/>
    <property type="match status" value="1"/>
</dbReference>
<evidence type="ECO:0000259" key="3">
    <source>
        <dbReference type="PROSITE" id="PS50977"/>
    </source>
</evidence>
<dbReference type="Gene3D" id="1.10.357.10">
    <property type="entry name" value="Tetracycline Repressor, domain 2"/>
    <property type="match status" value="1"/>
</dbReference>
<dbReference type="InterPro" id="IPR023772">
    <property type="entry name" value="DNA-bd_HTH_TetR-type_CS"/>
</dbReference>
<comment type="caution">
    <text evidence="4">The sequence shown here is derived from an EMBL/GenBank/DDBJ whole genome shotgun (WGS) entry which is preliminary data.</text>
</comment>
<dbReference type="PANTHER" id="PTHR43479">
    <property type="entry name" value="ACREF/ENVCD OPERON REPRESSOR-RELATED"/>
    <property type="match status" value="1"/>
</dbReference>
<dbReference type="PROSITE" id="PS01081">
    <property type="entry name" value="HTH_TETR_1"/>
    <property type="match status" value="1"/>
</dbReference>
<name>A0ABW2RPX8_9BACL</name>
<dbReference type="InterPro" id="IPR050624">
    <property type="entry name" value="HTH-type_Tx_Regulator"/>
</dbReference>
<proteinExistence type="predicted"/>
<dbReference type="Proteomes" id="UP001596500">
    <property type="component" value="Unassembled WGS sequence"/>
</dbReference>
<evidence type="ECO:0000313" key="5">
    <source>
        <dbReference type="Proteomes" id="UP001596500"/>
    </source>
</evidence>